<feature type="domain" description="Signal transduction histidine kinase internal region" evidence="2">
    <location>
        <begin position="171"/>
        <end position="247"/>
    </location>
</feature>
<keyword evidence="1" id="KW-0472">Membrane</keyword>
<feature type="transmembrane region" description="Helical" evidence="1">
    <location>
        <begin position="48"/>
        <end position="68"/>
    </location>
</feature>
<accession>A0A7W6HVX6</accession>
<gene>
    <name evidence="3" type="ORF">GGR14_001121</name>
</gene>
<evidence type="ECO:0000313" key="4">
    <source>
        <dbReference type="Proteomes" id="UP000546007"/>
    </source>
</evidence>
<dbReference type="InterPro" id="IPR010559">
    <property type="entry name" value="Sig_transdc_His_kin_internal"/>
</dbReference>
<dbReference type="GO" id="GO:0016020">
    <property type="term" value="C:membrane"/>
    <property type="evidence" value="ECO:0007669"/>
    <property type="project" value="InterPro"/>
</dbReference>
<proteinExistence type="predicted"/>
<reference evidence="3 4" key="1">
    <citation type="submission" date="2020-08" db="EMBL/GenBank/DDBJ databases">
        <title>Genomic Encyclopedia of Type Strains, Phase IV (KMG-IV): sequencing the most valuable type-strain genomes for metagenomic binning, comparative biology and taxonomic classification.</title>
        <authorList>
            <person name="Goeker M."/>
        </authorList>
    </citation>
    <scope>NUCLEOTIDE SEQUENCE [LARGE SCALE GENOMIC DNA]</scope>
    <source>
        <strain evidence="3 4">DSM 105721</strain>
    </source>
</reference>
<dbReference type="GO" id="GO:0000155">
    <property type="term" value="F:phosphorelay sensor kinase activity"/>
    <property type="evidence" value="ECO:0007669"/>
    <property type="project" value="InterPro"/>
</dbReference>
<comment type="caution">
    <text evidence="3">The sequence shown here is derived from an EMBL/GenBank/DDBJ whole genome shotgun (WGS) entry which is preliminary data.</text>
</comment>
<name>A0A7W6HVX6_9BACT</name>
<evidence type="ECO:0000256" key="1">
    <source>
        <dbReference type="SAM" id="Phobius"/>
    </source>
</evidence>
<feature type="transmembrane region" description="Helical" evidence="1">
    <location>
        <begin position="15"/>
        <end position="36"/>
    </location>
</feature>
<feature type="transmembrane region" description="Helical" evidence="1">
    <location>
        <begin position="89"/>
        <end position="108"/>
    </location>
</feature>
<evidence type="ECO:0000313" key="3">
    <source>
        <dbReference type="EMBL" id="MBB4025349.1"/>
    </source>
</evidence>
<feature type="transmembrane region" description="Helical" evidence="1">
    <location>
        <begin position="128"/>
        <end position="147"/>
    </location>
</feature>
<dbReference type="AlphaFoldDB" id="A0A7W6HVX6"/>
<organism evidence="3 4">
    <name type="scientific">Butyricimonas faecihominis</name>
    <dbReference type="NCBI Taxonomy" id="1472416"/>
    <lineage>
        <taxon>Bacteria</taxon>
        <taxon>Pseudomonadati</taxon>
        <taxon>Bacteroidota</taxon>
        <taxon>Bacteroidia</taxon>
        <taxon>Bacteroidales</taxon>
        <taxon>Odoribacteraceae</taxon>
        <taxon>Butyricimonas</taxon>
    </lineage>
</organism>
<dbReference type="PANTHER" id="PTHR34220:SF7">
    <property type="entry name" value="SENSOR HISTIDINE KINASE YPDA"/>
    <property type="match status" value="1"/>
</dbReference>
<dbReference type="Proteomes" id="UP000546007">
    <property type="component" value="Unassembled WGS sequence"/>
</dbReference>
<keyword evidence="1" id="KW-0812">Transmembrane</keyword>
<dbReference type="InterPro" id="IPR050640">
    <property type="entry name" value="Bact_2-comp_sensor_kinase"/>
</dbReference>
<dbReference type="Pfam" id="PF06580">
    <property type="entry name" value="His_kinase"/>
    <property type="match status" value="1"/>
</dbReference>
<keyword evidence="1" id="KW-1133">Transmembrane helix</keyword>
<dbReference type="PANTHER" id="PTHR34220">
    <property type="entry name" value="SENSOR HISTIDINE KINASE YPDA"/>
    <property type="match status" value="1"/>
</dbReference>
<keyword evidence="4" id="KW-1185">Reference proteome</keyword>
<keyword evidence="3" id="KW-0418">Kinase</keyword>
<keyword evidence="3" id="KW-0808">Transferase</keyword>
<protein>
    <submittedName>
        <fullName evidence="3">Sensor histidine kinase YesM</fullName>
    </submittedName>
</protein>
<sequence length="351" mass="40079">MLNRLEYNMTKKLDILLYAGLFSGLGVFSYLLLVSYSGFSPLVQEELYSFGACLFCILAFNILGYFTMRISSWLNVSYALNIRRRWRIVVIYLLVMLMFFLLNYGLLVSAKLLAGASRPFTFYAGGKFVLVLVWLVELVILGLLLAFRAIREMLRLQQHTAALQEENNTARYVALQNQVNPHFLFNSLNTLIAEIEYNPRNAVEFTRNLSNVYRYVLQCQDKTLVTLGDELDFLDAFLFLHKVRLGDCITCDIEVPDDCRERMVPPLTLQLLAENVIKHNSISATHPMRIAIWVDDNFLVVSNLVHPRKDVQSSGIGLQNLANRCKLITGKEIEIVDKLGAFTVKIPFADE</sequence>
<dbReference type="EMBL" id="JACIES010000002">
    <property type="protein sequence ID" value="MBB4025349.1"/>
    <property type="molecule type" value="Genomic_DNA"/>
</dbReference>
<evidence type="ECO:0000259" key="2">
    <source>
        <dbReference type="Pfam" id="PF06580"/>
    </source>
</evidence>